<dbReference type="AlphaFoldDB" id="A0A1I6J9N8"/>
<accession>A0A1I6J9N8</accession>
<dbReference type="OrthoDB" id="6104590at2"/>
<evidence type="ECO:0000256" key="1">
    <source>
        <dbReference type="SAM" id="SignalP"/>
    </source>
</evidence>
<keyword evidence="3" id="KW-1185">Reference proteome</keyword>
<dbReference type="EMBL" id="FOYW01000002">
    <property type="protein sequence ID" value="SFR75676.1"/>
    <property type="molecule type" value="Genomic_DNA"/>
</dbReference>
<evidence type="ECO:0000313" key="2">
    <source>
        <dbReference type="EMBL" id="SFR75676.1"/>
    </source>
</evidence>
<evidence type="ECO:0000313" key="3">
    <source>
        <dbReference type="Proteomes" id="UP000198644"/>
    </source>
</evidence>
<proteinExistence type="predicted"/>
<name>A0A1I6J9N8_9GAMM</name>
<feature type="signal peptide" evidence="1">
    <location>
        <begin position="1"/>
        <end position="23"/>
    </location>
</feature>
<reference evidence="2 3" key="1">
    <citation type="submission" date="2016-10" db="EMBL/GenBank/DDBJ databases">
        <authorList>
            <person name="de Groot N.N."/>
        </authorList>
    </citation>
    <scope>NUCLEOTIDE SEQUENCE [LARGE SCALE GENOMIC DNA]</scope>
    <source>
        <strain evidence="2 3">CGMCC 1.9167</strain>
    </source>
</reference>
<keyword evidence="1" id="KW-0732">Signal</keyword>
<sequence>MSRIVSSLVFSMTLALLSLSAQAIDLADSPLLLKGEKDVEAIIAPTGDGTQALVRITGLNHPTDGVVFLTDIEKRENDGRAYRAEVDGKVRSLILYAPSYWANAEYSTHVPGLTGAIGLMPVEKTGEKVDLRQLVAEYEQQKGKGVQAELARFDRKKAAHRQEEVLQEIDKSASQVCNSPITTRVEWATLSDEQLNALSISGYCGQVASEMEYLCAEDKGVREDLGAISAVECHFSDKLELRRKDNTLVFATSEDETNQRDRIRDFLKNL</sequence>
<gene>
    <name evidence="2" type="ORF">SAMN05216203_2810</name>
</gene>
<feature type="chain" id="PRO_5011796900" evidence="1">
    <location>
        <begin position="24"/>
        <end position="270"/>
    </location>
</feature>
<organism evidence="2 3">
    <name type="scientific">Marinobacter daqiaonensis</name>
    <dbReference type="NCBI Taxonomy" id="650891"/>
    <lineage>
        <taxon>Bacteria</taxon>
        <taxon>Pseudomonadati</taxon>
        <taxon>Pseudomonadota</taxon>
        <taxon>Gammaproteobacteria</taxon>
        <taxon>Pseudomonadales</taxon>
        <taxon>Marinobacteraceae</taxon>
        <taxon>Marinobacter</taxon>
    </lineage>
</organism>
<dbReference type="Proteomes" id="UP000198644">
    <property type="component" value="Unassembled WGS sequence"/>
</dbReference>
<protein>
    <submittedName>
        <fullName evidence="2">Uncharacterized protein</fullName>
    </submittedName>
</protein>
<dbReference type="RefSeq" id="WP_139229941.1">
    <property type="nucleotide sequence ID" value="NZ_FOYW01000002.1"/>
</dbReference>